<feature type="region of interest" description="Disordered" evidence="1">
    <location>
        <begin position="127"/>
        <end position="164"/>
    </location>
</feature>
<feature type="compositionally biased region" description="Polar residues" evidence="1">
    <location>
        <begin position="27"/>
        <end position="38"/>
    </location>
</feature>
<accession>A0A1E1KYT0</accession>
<dbReference type="EMBL" id="FJUX01000062">
    <property type="protein sequence ID" value="CZT03413.1"/>
    <property type="molecule type" value="Genomic_DNA"/>
</dbReference>
<sequence>MWSTMFQADDDAKNIARSRDQSKRTASHSSIPKQTSFSPRIGIKQRQSLASLRGYKINFEAIPVVKPLSPILAAEDAISKVDSTLLLPPRPKSCPRLRSAFRDSAVKMATPDSSVPSSARVYSSWASRNSKSPVEPPYEFPSYQPQPDRSWLPAATRQPPRPSYLKTARDRTTAVHGPDHPVIDNVCPPPTPDPQDHQVQLARFAQPKLGPPTSPLELVYDTDSDKFSLVRRALLLPNRNSENTMVEMQIDLPPLLVDGRMTIVELPRWKKTMTLFSRSCDGKTTKVTKKEVDIPPWVWMARNMGQRQWKECFIRGL</sequence>
<dbReference type="OrthoDB" id="3549057at2759"/>
<keyword evidence="3" id="KW-1185">Reference proteome</keyword>
<organism evidence="2 3">
    <name type="scientific">Rhynchosporium agropyri</name>
    <dbReference type="NCBI Taxonomy" id="914238"/>
    <lineage>
        <taxon>Eukaryota</taxon>
        <taxon>Fungi</taxon>
        <taxon>Dikarya</taxon>
        <taxon>Ascomycota</taxon>
        <taxon>Pezizomycotina</taxon>
        <taxon>Leotiomycetes</taxon>
        <taxon>Helotiales</taxon>
        <taxon>Ploettnerulaceae</taxon>
        <taxon>Rhynchosporium</taxon>
    </lineage>
</organism>
<protein>
    <submittedName>
        <fullName evidence="2">Uncharacterized protein</fullName>
    </submittedName>
</protein>
<dbReference type="AlphaFoldDB" id="A0A1E1KYT0"/>
<dbReference type="Proteomes" id="UP000178912">
    <property type="component" value="Unassembled WGS sequence"/>
</dbReference>
<proteinExistence type="predicted"/>
<feature type="region of interest" description="Disordered" evidence="1">
    <location>
        <begin position="1"/>
        <end position="42"/>
    </location>
</feature>
<gene>
    <name evidence="2" type="ORF">RAG0_10173</name>
</gene>
<evidence type="ECO:0000313" key="2">
    <source>
        <dbReference type="EMBL" id="CZT03413.1"/>
    </source>
</evidence>
<reference evidence="3" key="1">
    <citation type="submission" date="2016-03" db="EMBL/GenBank/DDBJ databases">
        <authorList>
            <person name="Guldener U."/>
        </authorList>
    </citation>
    <scope>NUCLEOTIDE SEQUENCE [LARGE SCALE GENOMIC DNA]</scope>
    <source>
        <strain evidence="3">04CH-RAC-A.6.1</strain>
    </source>
</reference>
<evidence type="ECO:0000256" key="1">
    <source>
        <dbReference type="SAM" id="MobiDB-lite"/>
    </source>
</evidence>
<name>A0A1E1KYT0_9HELO</name>
<feature type="compositionally biased region" description="Basic and acidic residues" evidence="1">
    <location>
        <begin position="10"/>
        <end position="23"/>
    </location>
</feature>
<evidence type="ECO:0000313" key="3">
    <source>
        <dbReference type="Proteomes" id="UP000178912"/>
    </source>
</evidence>